<feature type="compositionally biased region" description="Basic and acidic residues" evidence="4">
    <location>
        <begin position="644"/>
        <end position="655"/>
    </location>
</feature>
<name>D7FWP9_ECTSI</name>
<dbReference type="Gene3D" id="2.60.40.150">
    <property type="entry name" value="C2 domain"/>
    <property type="match status" value="2"/>
</dbReference>
<dbReference type="STRING" id="2880.D7FWP9"/>
<feature type="compositionally biased region" description="Low complexity" evidence="4">
    <location>
        <begin position="547"/>
        <end position="559"/>
    </location>
</feature>
<dbReference type="Gene3D" id="3.10.50.40">
    <property type="match status" value="1"/>
</dbReference>
<feature type="compositionally biased region" description="Basic and acidic residues" evidence="4">
    <location>
        <begin position="515"/>
        <end position="529"/>
    </location>
</feature>
<evidence type="ECO:0000313" key="7">
    <source>
        <dbReference type="EMBL" id="CBJ32137.1"/>
    </source>
</evidence>
<dbReference type="EMBL" id="FN648497">
    <property type="protein sequence ID" value="CBJ32137.1"/>
    <property type="molecule type" value="Genomic_DNA"/>
</dbReference>
<feature type="compositionally biased region" description="Basic and acidic residues" evidence="4">
    <location>
        <begin position="571"/>
        <end position="602"/>
    </location>
</feature>
<protein>
    <recommendedName>
        <fullName evidence="3">peptidylprolyl isomerase</fullName>
        <ecNumber evidence="3">5.2.1.8</ecNumber>
    </recommendedName>
</protein>
<accession>D7FWP9</accession>
<feature type="domain" description="C2" evidence="5">
    <location>
        <begin position="120"/>
        <end position="263"/>
    </location>
</feature>
<feature type="compositionally biased region" description="Basic and acidic residues" evidence="4">
    <location>
        <begin position="479"/>
        <end position="504"/>
    </location>
</feature>
<feature type="domain" description="PPIase FKBP-type" evidence="6">
    <location>
        <begin position="838"/>
        <end position="926"/>
    </location>
</feature>
<organism evidence="7 8">
    <name type="scientific">Ectocarpus siliculosus</name>
    <name type="common">Brown alga</name>
    <name type="synonym">Conferva siliculosa</name>
    <dbReference type="NCBI Taxonomy" id="2880"/>
    <lineage>
        <taxon>Eukaryota</taxon>
        <taxon>Sar</taxon>
        <taxon>Stramenopiles</taxon>
        <taxon>Ochrophyta</taxon>
        <taxon>PX clade</taxon>
        <taxon>Phaeophyceae</taxon>
        <taxon>Ectocarpales</taxon>
        <taxon>Ectocarpaceae</taxon>
        <taxon>Ectocarpus</taxon>
    </lineage>
</organism>
<feature type="compositionally biased region" description="Basic and acidic residues" evidence="4">
    <location>
        <begin position="441"/>
        <end position="455"/>
    </location>
</feature>
<feature type="region of interest" description="Disordered" evidence="4">
    <location>
        <begin position="989"/>
        <end position="1010"/>
    </location>
</feature>
<dbReference type="Pfam" id="PF00254">
    <property type="entry name" value="FKBP_C"/>
    <property type="match status" value="1"/>
</dbReference>
<dbReference type="AlphaFoldDB" id="D7FWP9"/>
<dbReference type="PANTHER" id="PTHR45911">
    <property type="entry name" value="C2 DOMAIN-CONTAINING PROTEIN"/>
    <property type="match status" value="1"/>
</dbReference>
<dbReference type="GO" id="GO:0003755">
    <property type="term" value="F:peptidyl-prolyl cis-trans isomerase activity"/>
    <property type="evidence" value="ECO:0007669"/>
    <property type="project" value="UniProtKB-KW"/>
</dbReference>
<keyword evidence="3" id="KW-0697">Rotamase</keyword>
<proteinExistence type="predicted"/>
<keyword evidence="8" id="KW-1185">Reference proteome</keyword>
<feature type="compositionally biased region" description="Basic and acidic residues" evidence="4">
    <location>
        <begin position="688"/>
        <end position="717"/>
    </location>
</feature>
<dbReference type="SUPFAM" id="SSF54534">
    <property type="entry name" value="FKBP-like"/>
    <property type="match status" value="1"/>
</dbReference>
<feature type="domain" description="C2" evidence="5">
    <location>
        <begin position="270"/>
        <end position="396"/>
    </location>
</feature>
<evidence type="ECO:0000259" key="6">
    <source>
        <dbReference type="PROSITE" id="PS50059"/>
    </source>
</evidence>
<comment type="catalytic activity">
    <reaction evidence="3">
        <text>[protein]-peptidylproline (omega=180) = [protein]-peptidylproline (omega=0)</text>
        <dbReference type="Rhea" id="RHEA:16237"/>
        <dbReference type="Rhea" id="RHEA-COMP:10747"/>
        <dbReference type="Rhea" id="RHEA-COMP:10748"/>
        <dbReference type="ChEBI" id="CHEBI:83833"/>
        <dbReference type="ChEBI" id="CHEBI:83834"/>
        <dbReference type="EC" id="5.2.1.8"/>
    </reaction>
</comment>
<dbReference type="InterPro" id="IPR035892">
    <property type="entry name" value="C2_domain_sf"/>
</dbReference>
<keyword evidence="2" id="KW-0106">Calcium</keyword>
<dbReference type="EC" id="5.2.1.8" evidence="3"/>
<dbReference type="InterPro" id="IPR000008">
    <property type="entry name" value="C2_dom"/>
</dbReference>
<evidence type="ECO:0000256" key="3">
    <source>
        <dbReference type="PROSITE-ProRule" id="PRU00277"/>
    </source>
</evidence>
<evidence type="ECO:0000259" key="5">
    <source>
        <dbReference type="PROSITE" id="PS50004"/>
    </source>
</evidence>
<dbReference type="Pfam" id="PF00168">
    <property type="entry name" value="C2"/>
    <property type="match status" value="2"/>
</dbReference>
<dbReference type="InterPro" id="IPR001179">
    <property type="entry name" value="PPIase_FKBP_dom"/>
</dbReference>
<feature type="compositionally biased region" description="Basic and acidic residues" evidence="4">
    <location>
        <begin position="727"/>
        <end position="742"/>
    </location>
</feature>
<evidence type="ECO:0000256" key="4">
    <source>
        <dbReference type="SAM" id="MobiDB-lite"/>
    </source>
</evidence>
<dbReference type="InParanoid" id="D7FWP9"/>
<gene>
    <name evidence="7" type="ORF">Esi_0309_0053</name>
</gene>
<evidence type="ECO:0000313" key="8">
    <source>
        <dbReference type="Proteomes" id="UP000002630"/>
    </source>
</evidence>
<feature type="compositionally biased region" description="Basic residues" evidence="4">
    <location>
        <begin position="463"/>
        <end position="475"/>
    </location>
</feature>
<keyword evidence="3" id="KW-0413">Isomerase</keyword>
<sequence length="1010" mass="111336">MIDPLRYRSLEEQLEFDEDNSPMQCKQCLRGGVSTPAFFLCYECGNTGDPRPFCEPCFFDYHLTKRKGKEGHKPHPIVQGDPVTVQTLADGDGVTFAKMHDWVTLDYILTTDESDVAVEDTFLAKQPLTFQSGCSGPCIHLQLRGCTGIAAADIMGASDPYCAVYWKNNFVGATTTKHMTLNPKWANQTFVLPLAAEFLAALDGGEGSSALFNAGALLPKLRIELYDWDRLSKNDFLGQISLSDAEILPILRQIRSGEADENQAISFDLKPKQSRGQLGIRVALLGSKLYVHIMEAENVPKADPFSLSDPYCEVFWNDELVGKTAYINDTLDPVWDLEIFAFKVDKDGPNSVEKSTLRVVCLDWDQFGSNDVLGQIELTGSQIKQLVESKDGDEGADAGEQAMGEADMEKIFEFVQMFQENELDEAGLGKMIVGVPQDPRIKSQQHDAEAVHEDVEVVETASTKKKRRHKKKKKGGALEAEKDSQRRLHEGQGAAENKEVEEGRAQVLSVGAEAARCKDEPQTNVEEQKNQWAEADGNQEGARAVEEAAATTTAAVEAAVLEDGMDDEDCTREGGRQGEKHHEEAKQNEEIEKPPLREHRQVDGGIVPGASRNAECRNAQVSGGEDNPASNDTKASFDALNVEKLGEKTEVRTENESTLDAGGLLPGPDHTTDAGNTIGSESLTPGAPRERKTILESKTNEEDQLAKENGAADHAPKETTNAGVEEGGSRVEEASPKAEPRASRKGKKTTRDSFRYRDASVQRLEEGRGVLVEYLDDGKSVWLETKVIPRLQIRADTPVARNILQRIWGQRHRLLSLHKRVLNVKRGMKALMGVAMTGSRMQWYQLGLTDEQSGANFVRGTVDCRFLYHTRGSVLRGLDVAVSHMSLGERARVEVRSDYGFGEVYASRNIPPYVTLVFAVQVAAIGHRSAKWLLVRRALRDRIDDALFRLRSRLSSVVSSYGAARRLTALLRSLRRGGNTVKALVPDDEESAVGDPGLLSERTGYQDTHA</sequence>
<dbReference type="EMBL" id="FN649741">
    <property type="protein sequence ID" value="CBJ32137.1"/>
    <property type="molecule type" value="Genomic_DNA"/>
</dbReference>
<evidence type="ECO:0000256" key="1">
    <source>
        <dbReference type="ARBA" id="ARBA00022723"/>
    </source>
</evidence>
<dbReference type="PROSITE" id="PS50004">
    <property type="entry name" value="C2"/>
    <property type="match status" value="2"/>
</dbReference>
<evidence type="ECO:0000256" key="2">
    <source>
        <dbReference type="ARBA" id="ARBA00022837"/>
    </source>
</evidence>
<reference evidence="7 8" key="1">
    <citation type="journal article" date="2010" name="Nature">
        <title>The Ectocarpus genome and the independent evolution of multicellularity in brown algae.</title>
        <authorList>
            <person name="Cock J.M."/>
            <person name="Sterck L."/>
            <person name="Rouze P."/>
            <person name="Scornet D."/>
            <person name="Allen A.E."/>
            <person name="Amoutzias G."/>
            <person name="Anthouard V."/>
            <person name="Artiguenave F."/>
            <person name="Aury J.M."/>
            <person name="Badger J.H."/>
            <person name="Beszteri B."/>
            <person name="Billiau K."/>
            <person name="Bonnet E."/>
            <person name="Bothwell J.H."/>
            <person name="Bowler C."/>
            <person name="Boyen C."/>
            <person name="Brownlee C."/>
            <person name="Carrano C.J."/>
            <person name="Charrier B."/>
            <person name="Cho G.Y."/>
            <person name="Coelho S.M."/>
            <person name="Collen J."/>
            <person name="Corre E."/>
            <person name="Da Silva C."/>
            <person name="Delage L."/>
            <person name="Delaroque N."/>
            <person name="Dittami S.M."/>
            <person name="Doulbeau S."/>
            <person name="Elias M."/>
            <person name="Farnham G."/>
            <person name="Gachon C.M."/>
            <person name="Gschloessl B."/>
            <person name="Heesch S."/>
            <person name="Jabbari K."/>
            <person name="Jubin C."/>
            <person name="Kawai H."/>
            <person name="Kimura K."/>
            <person name="Kloareg B."/>
            <person name="Kupper F.C."/>
            <person name="Lang D."/>
            <person name="Le Bail A."/>
            <person name="Leblanc C."/>
            <person name="Lerouge P."/>
            <person name="Lohr M."/>
            <person name="Lopez P.J."/>
            <person name="Martens C."/>
            <person name="Maumus F."/>
            <person name="Michel G."/>
            <person name="Miranda-Saavedra D."/>
            <person name="Morales J."/>
            <person name="Moreau H."/>
            <person name="Motomura T."/>
            <person name="Nagasato C."/>
            <person name="Napoli C.A."/>
            <person name="Nelson D.R."/>
            <person name="Nyvall-Collen P."/>
            <person name="Peters A.F."/>
            <person name="Pommier C."/>
            <person name="Potin P."/>
            <person name="Poulain J."/>
            <person name="Quesneville H."/>
            <person name="Read B."/>
            <person name="Rensing S.A."/>
            <person name="Ritter A."/>
            <person name="Rousvoal S."/>
            <person name="Samanta M."/>
            <person name="Samson G."/>
            <person name="Schroeder D.C."/>
            <person name="Segurens B."/>
            <person name="Strittmatter M."/>
            <person name="Tonon T."/>
            <person name="Tregear J.W."/>
            <person name="Valentin K."/>
            <person name="von Dassow P."/>
            <person name="Yamagishi T."/>
            <person name="Van de Peer Y."/>
            <person name="Wincker P."/>
        </authorList>
    </citation>
    <scope>NUCLEOTIDE SEQUENCE [LARGE SCALE GENOMIC DNA]</scope>
    <source>
        <strain evidence="8">Ec32 / CCAP1310/4</strain>
    </source>
</reference>
<dbReference type="CDD" id="cd00030">
    <property type="entry name" value="C2"/>
    <property type="match status" value="2"/>
</dbReference>
<dbReference type="SUPFAM" id="SSF49562">
    <property type="entry name" value="C2 domain (Calcium/lipid-binding domain, CaLB)"/>
    <property type="match status" value="2"/>
</dbReference>
<feature type="compositionally biased region" description="Polar residues" evidence="4">
    <location>
        <begin position="673"/>
        <end position="683"/>
    </location>
</feature>
<dbReference type="GO" id="GO:0046872">
    <property type="term" value="F:metal ion binding"/>
    <property type="evidence" value="ECO:0007669"/>
    <property type="project" value="UniProtKB-KW"/>
</dbReference>
<dbReference type="eggNOG" id="KOG2059">
    <property type="taxonomic scope" value="Eukaryota"/>
</dbReference>
<dbReference type="PROSITE" id="PS50059">
    <property type="entry name" value="FKBP_PPIASE"/>
    <property type="match status" value="1"/>
</dbReference>
<dbReference type="InterPro" id="IPR046357">
    <property type="entry name" value="PPIase_dom_sf"/>
</dbReference>
<dbReference type="SMART" id="SM00239">
    <property type="entry name" value="C2"/>
    <property type="match status" value="2"/>
</dbReference>
<dbReference type="OrthoDB" id="67700at2759"/>
<feature type="region of interest" description="Disordered" evidence="4">
    <location>
        <begin position="441"/>
        <end position="754"/>
    </location>
</feature>
<dbReference type="Proteomes" id="UP000002630">
    <property type="component" value="Linkage Group LG16"/>
</dbReference>
<keyword evidence="1" id="KW-0479">Metal-binding</keyword>